<dbReference type="AlphaFoldDB" id="D1BGN0"/>
<dbReference type="RefSeq" id="WP_012866676.1">
    <property type="nucleotide sequence ID" value="NC_013521.1"/>
</dbReference>
<proteinExistence type="predicted"/>
<dbReference type="EMBL" id="CP001819">
    <property type="protein sequence ID" value="ACZ21607.1"/>
    <property type="molecule type" value="Genomic_DNA"/>
</dbReference>
<protein>
    <submittedName>
        <fullName evidence="2">Uncharacterized protein</fullName>
    </submittedName>
</protein>
<accession>D1BGN0</accession>
<organism evidence="2 3">
    <name type="scientific">Sanguibacter keddieii (strain ATCC 51767 / DSM 10542 / NCFB 3025 / ST-74)</name>
    <dbReference type="NCBI Taxonomy" id="446469"/>
    <lineage>
        <taxon>Bacteria</taxon>
        <taxon>Bacillati</taxon>
        <taxon>Actinomycetota</taxon>
        <taxon>Actinomycetes</taxon>
        <taxon>Micrococcales</taxon>
        <taxon>Sanguibacteraceae</taxon>
        <taxon>Sanguibacter</taxon>
    </lineage>
</organism>
<dbReference type="STRING" id="446469.Sked_16720"/>
<gene>
    <name evidence="2" type="ordered locus">Sked_16720</name>
</gene>
<evidence type="ECO:0000313" key="3">
    <source>
        <dbReference type="Proteomes" id="UP000000322"/>
    </source>
</evidence>
<feature type="chain" id="PRO_5039615547" evidence="1">
    <location>
        <begin position="21"/>
        <end position="153"/>
    </location>
</feature>
<dbReference type="KEGG" id="ske:Sked_16720"/>
<name>D1BGN0_SANKS</name>
<dbReference type="Proteomes" id="UP000000322">
    <property type="component" value="Chromosome"/>
</dbReference>
<feature type="signal peptide" evidence="1">
    <location>
        <begin position="1"/>
        <end position="20"/>
    </location>
</feature>
<evidence type="ECO:0000256" key="1">
    <source>
        <dbReference type="SAM" id="SignalP"/>
    </source>
</evidence>
<sequence length="153" mass="16318">MRRRTWVVAGAAAVTAGVIAYVTVDAPPPGPGDVTGRYQAYDDTGMRTRPIGKGVFLVLPGTTVHDIWPEAEAGLRQYPDFAPATLDVDELVDAHGGRLVEVQPDGQFRIDVPEGPAVVCLMGIRTLNGCVDVELSESESVEARFGEGGFHVE</sequence>
<dbReference type="OrthoDB" id="9919403at2"/>
<evidence type="ECO:0000313" key="2">
    <source>
        <dbReference type="EMBL" id="ACZ21607.1"/>
    </source>
</evidence>
<reference evidence="2 3" key="1">
    <citation type="journal article" date="2009" name="Stand. Genomic Sci.">
        <title>Complete genome sequence of Sanguibacter keddieii type strain (ST-74).</title>
        <authorList>
            <person name="Ivanova N."/>
            <person name="Sikorski J."/>
            <person name="Sims D."/>
            <person name="Brettin T."/>
            <person name="Detter J.C."/>
            <person name="Han C."/>
            <person name="Lapidus A."/>
            <person name="Copeland A."/>
            <person name="Glavina Del Rio T."/>
            <person name="Nolan M."/>
            <person name="Chen F."/>
            <person name="Lucas S."/>
            <person name="Tice H."/>
            <person name="Cheng J.F."/>
            <person name="Bruce D."/>
            <person name="Goodwin L."/>
            <person name="Pitluck S."/>
            <person name="Pati A."/>
            <person name="Mavromatis K."/>
            <person name="Chen A."/>
            <person name="Palaniappan K."/>
            <person name="D'haeseleer P."/>
            <person name="Chain P."/>
            <person name="Bristow J."/>
            <person name="Eisen J.A."/>
            <person name="Markowitz V."/>
            <person name="Hugenholtz P."/>
            <person name="Goker M."/>
            <person name="Pukall R."/>
            <person name="Klenk H.P."/>
            <person name="Kyrpides N.C."/>
        </authorList>
    </citation>
    <scope>NUCLEOTIDE SEQUENCE [LARGE SCALE GENOMIC DNA]</scope>
    <source>
        <strain evidence="3">ATCC 51767 / DSM 10542 / NCFB 3025 / ST-74</strain>
    </source>
</reference>
<dbReference type="HOGENOM" id="CLU_1711999_0_0_11"/>
<keyword evidence="3" id="KW-1185">Reference proteome</keyword>
<keyword evidence="1" id="KW-0732">Signal</keyword>